<sequence>IVNVTPSVCLSLPCCCDIKYPSFESLSSSSSCLPPHTWTPCSGPKPCGLHRARGFTRWRVFLRHFREVFGQSTMEVTVHEEERPWNPHPGRAPDPQSSPGRAPDPQSSPGRAPDVLSSPGRAPDPQSSPGRAPDPQSSPGRCGCLSLPCCCDIKYPSFESSSSCLPPHTWTVIIANMSVQKKILVSQTCNGGQQLREY</sequence>
<feature type="compositionally biased region" description="Polar residues" evidence="1">
    <location>
        <begin position="125"/>
        <end position="137"/>
    </location>
</feature>
<proteinExistence type="predicted"/>
<name>A0A672NGF5_SINGR</name>
<organism evidence="2 3">
    <name type="scientific">Sinocyclocheilus grahami</name>
    <name type="common">Dianchi golden-line fish</name>
    <name type="synonym">Barbus grahami</name>
    <dbReference type="NCBI Taxonomy" id="75366"/>
    <lineage>
        <taxon>Eukaryota</taxon>
        <taxon>Metazoa</taxon>
        <taxon>Chordata</taxon>
        <taxon>Craniata</taxon>
        <taxon>Vertebrata</taxon>
        <taxon>Euteleostomi</taxon>
        <taxon>Actinopterygii</taxon>
        <taxon>Neopterygii</taxon>
        <taxon>Teleostei</taxon>
        <taxon>Ostariophysi</taxon>
        <taxon>Cypriniformes</taxon>
        <taxon>Cyprinidae</taxon>
        <taxon>Cyprininae</taxon>
        <taxon>Sinocyclocheilus</taxon>
    </lineage>
</organism>
<reference evidence="2" key="1">
    <citation type="submission" date="2025-08" db="UniProtKB">
        <authorList>
            <consortium name="Ensembl"/>
        </authorList>
    </citation>
    <scope>IDENTIFICATION</scope>
</reference>
<feature type="region of interest" description="Disordered" evidence="1">
    <location>
        <begin position="79"/>
        <end position="137"/>
    </location>
</feature>
<dbReference type="AlphaFoldDB" id="A0A672NGF5"/>
<keyword evidence="3" id="KW-1185">Reference proteome</keyword>
<feature type="compositionally biased region" description="Polar residues" evidence="1">
    <location>
        <begin position="95"/>
        <end position="109"/>
    </location>
</feature>
<evidence type="ECO:0000313" key="3">
    <source>
        <dbReference type="Proteomes" id="UP000472262"/>
    </source>
</evidence>
<evidence type="ECO:0000256" key="1">
    <source>
        <dbReference type="SAM" id="MobiDB-lite"/>
    </source>
</evidence>
<reference evidence="2" key="2">
    <citation type="submission" date="2025-09" db="UniProtKB">
        <authorList>
            <consortium name="Ensembl"/>
        </authorList>
    </citation>
    <scope>IDENTIFICATION</scope>
</reference>
<accession>A0A672NGF5</accession>
<dbReference type="InParanoid" id="A0A672NGF5"/>
<dbReference type="Proteomes" id="UP000472262">
    <property type="component" value="Unassembled WGS sequence"/>
</dbReference>
<dbReference type="Ensembl" id="ENSSGRT00000053115.1">
    <property type="protein sequence ID" value="ENSSGRP00000049711.1"/>
    <property type="gene ID" value="ENSSGRG00000026388.1"/>
</dbReference>
<protein>
    <submittedName>
        <fullName evidence="2">Uncharacterized protein</fullName>
    </submittedName>
</protein>
<evidence type="ECO:0000313" key="2">
    <source>
        <dbReference type="Ensembl" id="ENSSGRP00000049711.1"/>
    </source>
</evidence>